<dbReference type="OrthoDB" id="9815116at2"/>
<dbReference type="PANTHER" id="PTHR13696:SF52">
    <property type="entry name" value="PARA FAMILY PROTEIN CT_582"/>
    <property type="match status" value="1"/>
</dbReference>
<dbReference type="PANTHER" id="PTHR13696">
    <property type="entry name" value="P-LOOP CONTAINING NUCLEOSIDE TRIPHOSPHATE HYDROLASE"/>
    <property type="match status" value="1"/>
</dbReference>
<dbReference type="CDD" id="cd02042">
    <property type="entry name" value="ParAB_family"/>
    <property type="match status" value="1"/>
</dbReference>
<feature type="domain" description="AAA" evidence="1">
    <location>
        <begin position="2"/>
        <end position="178"/>
    </location>
</feature>
<proteinExistence type="predicted"/>
<evidence type="ECO:0000259" key="1">
    <source>
        <dbReference type="Pfam" id="PF13614"/>
    </source>
</evidence>
<dbReference type="Proteomes" id="UP000182649">
    <property type="component" value="Unassembled WGS sequence"/>
</dbReference>
<organism evidence="2 3">
    <name type="scientific">Nitrosospira multiformis</name>
    <dbReference type="NCBI Taxonomy" id="1231"/>
    <lineage>
        <taxon>Bacteria</taxon>
        <taxon>Pseudomonadati</taxon>
        <taxon>Pseudomonadota</taxon>
        <taxon>Betaproteobacteria</taxon>
        <taxon>Nitrosomonadales</taxon>
        <taxon>Nitrosomonadaceae</taxon>
        <taxon>Nitrosospira</taxon>
    </lineage>
</organism>
<evidence type="ECO:0000313" key="3">
    <source>
        <dbReference type="Proteomes" id="UP000182649"/>
    </source>
</evidence>
<dbReference type="Pfam" id="PF13614">
    <property type="entry name" value="AAA_31"/>
    <property type="match status" value="1"/>
</dbReference>
<dbReference type="SUPFAM" id="SSF52540">
    <property type="entry name" value="P-loop containing nucleoside triphosphate hydrolases"/>
    <property type="match status" value="1"/>
</dbReference>
<accession>A0A1I7IF23</accession>
<dbReference type="AlphaFoldDB" id="A0A1I7IF23"/>
<sequence>MAKILAVTNQKGGVGKTTTSVNLAASLEAVKRRVLLIDLDPQGNATMGSGVDKSGLQHTVYQVLLGSKSVVDVRVSSTSGKYDLIPANRELAGAEIELIDLPGRETRLREALQEVEREYDFILIDCPPALNLLTLNGLCAAKAVVIPMQCEYYALEGLSDLVNTVKKVRAHFNSTLEIEGLLRTMFDPRNILAQQVSDQLQQYFGDRVYRTVIPRNVRLAEAPSFGIPALYHDRLSKGTRAYLALAREISARYFPESVKPDQQYEQKLEAQKI</sequence>
<dbReference type="InterPro" id="IPR025669">
    <property type="entry name" value="AAA_dom"/>
</dbReference>
<dbReference type="FunFam" id="3.40.50.300:FF:000285">
    <property type="entry name" value="Sporulation initiation inhibitor Soj"/>
    <property type="match status" value="1"/>
</dbReference>
<dbReference type="EMBL" id="FPBZ01000019">
    <property type="protein sequence ID" value="SFU71521.1"/>
    <property type="molecule type" value="Genomic_DNA"/>
</dbReference>
<gene>
    <name evidence="2" type="ORF">SAMN05216417_1192</name>
</gene>
<dbReference type="Gene3D" id="3.40.50.300">
    <property type="entry name" value="P-loop containing nucleotide triphosphate hydrolases"/>
    <property type="match status" value="1"/>
</dbReference>
<name>A0A1I7IF23_9PROT</name>
<dbReference type="RefSeq" id="WP_074975628.1">
    <property type="nucleotide sequence ID" value="NZ_FPBZ01000019.1"/>
</dbReference>
<reference evidence="2 3" key="1">
    <citation type="submission" date="2016-10" db="EMBL/GenBank/DDBJ databases">
        <authorList>
            <person name="de Groot N.N."/>
        </authorList>
    </citation>
    <scope>NUCLEOTIDE SEQUENCE [LARGE SCALE GENOMIC DNA]</scope>
    <source>
        <strain evidence="2 3">Nl14</strain>
    </source>
</reference>
<dbReference type="InterPro" id="IPR050678">
    <property type="entry name" value="DNA_Partitioning_ATPase"/>
</dbReference>
<evidence type="ECO:0000313" key="2">
    <source>
        <dbReference type="EMBL" id="SFU71521.1"/>
    </source>
</evidence>
<dbReference type="InterPro" id="IPR027417">
    <property type="entry name" value="P-loop_NTPase"/>
</dbReference>
<protein>
    <submittedName>
        <fullName evidence="2">Chromosome segregation ATPase</fullName>
    </submittedName>
</protein>